<reference evidence="1" key="1">
    <citation type="submission" date="2021-03" db="EMBL/GenBank/DDBJ databases">
        <title>Antimicrobial resistance genes in bacteria isolated from Japanese honey, and their potential for conferring macrolide and lincosamide resistance in the American foulbrood pathogen Paenibacillus larvae.</title>
        <authorList>
            <person name="Okamoto M."/>
            <person name="Kumagai M."/>
            <person name="Kanamori H."/>
            <person name="Takamatsu D."/>
        </authorList>
    </citation>
    <scope>NUCLEOTIDE SEQUENCE</scope>
    <source>
        <strain evidence="1">J27TS8</strain>
    </source>
</reference>
<dbReference type="RefSeq" id="WP_212933183.1">
    <property type="nucleotide sequence ID" value="NZ_BORC01000001.1"/>
</dbReference>
<gene>
    <name evidence="1" type="ORF">J27TS8_05030</name>
</gene>
<evidence type="ECO:0000313" key="1">
    <source>
        <dbReference type="EMBL" id="GIN60510.1"/>
    </source>
</evidence>
<proteinExistence type="predicted"/>
<accession>A0A919WEJ9</accession>
<evidence type="ECO:0000313" key="2">
    <source>
        <dbReference type="Proteomes" id="UP000682111"/>
    </source>
</evidence>
<sequence>MDISKATNQQLYDIAQDEGARMKKRYEATKELQRRKKEKALQVDIENKENRWFR</sequence>
<comment type="caution">
    <text evidence="1">The sequence shown here is derived from an EMBL/GenBank/DDBJ whole genome shotgun (WGS) entry which is preliminary data.</text>
</comment>
<keyword evidence="2" id="KW-1185">Reference proteome</keyword>
<dbReference type="AlphaFoldDB" id="A0A919WEJ9"/>
<dbReference type="EMBL" id="BORC01000001">
    <property type="protein sequence ID" value="GIN60510.1"/>
    <property type="molecule type" value="Genomic_DNA"/>
</dbReference>
<protein>
    <submittedName>
        <fullName evidence="1">Uncharacterized protein</fullName>
    </submittedName>
</protein>
<dbReference type="Proteomes" id="UP000682111">
    <property type="component" value="Unassembled WGS sequence"/>
</dbReference>
<name>A0A919WEJ9_9BACI</name>
<organism evidence="1 2">
    <name type="scientific">Robertmurraya siralis</name>
    <dbReference type="NCBI Taxonomy" id="77777"/>
    <lineage>
        <taxon>Bacteria</taxon>
        <taxon>Bacillati</taxon>
        <taxon>Bacillota</taxon>
        <taxon>Bacilli</taxon>
        <taxon>Bacillales</taxon>
        <taxon>Bacillaceae</taxon>
        <taxon>Robertmurraya</taxon>
    </lineage>
</organism>